<evidence type="ECO:0000313" key="5">
    <source>
        <dbReference type="EMBL" id="CAA0126041.1"/>
    </source>
</evidence>
<dbReference type="SMART" id="SM01134">
    <property type="entry name" value="DeoRC"/>
    <property type="match status" value="1"/>
</dbReference>
<gene>
    <name evidence="5" type="primary">glpR_2</name>
    <name evidence="5" type="ORF">AELLOGFF_04745</name>
</gene>
<sequence length="270" mass="27793">MSIKRTDRMRAVLSLLRERGEIASHALCAELCVSAATLRRDLAELEEQGLLMRTHGGARALDPSGSEIPVRLRDHRMVAIKRRIAQHAAALVPAGPQAVALTGGVTTGEVARSLKGRPNITIVTNSLTIAADCAVDAHMKVIATGGLVRANSLEAVGPMSEHAFQVITVGTAVLGADGMSAEIGATTFDEAEARTAIAMAANAQRVVVAVDGSKIGKVTLAKMVSLGQIHHLVTDSTADASQLERIAAAGVHVHVVDTGDGTGDGGAAGQ</sequence>
<dbReference type="PANTHER" id="PTHR30363:SF44">
    <property type="entry name" value="AGA OPERON TRANSCRIPTIONAL REPRESSOR-RELATED"/>
    <property type="match status" value="1"/>
</dbReference>
<dbReference type="InterPro" id="IPR018356">
    <property type="entry name" value="Tscrpt_reg_HTH_DeoR_CS"/>
</dbReference>
<evidence type="ECO:0000256" key="3">
    <source>
        <dbReference type="ARBA" id="ARBA00023163"/>
    </source>
</evidence>
<dbReference type="InterPro" id="IPR014036">
    <property type="entry name" value="DeoR-like_C"/>
</dbReference>
<dbReference type="PROSITE" id="PS00894">
    <property type="entry name" value="HTH_DEOR_1"/>
    <property type="match status" value="1"/>
</dbReference>
<accession>A0A5S9R0F6</accession>
<dbReference type="Gene3D" id="1.10.10.10">
    <property type="entry name" value="Winged helix-like DNA-binding domain superfamily/Winged helix DNA-binding domain"/>
    <property type="match status" value="1"/>
</dbReference>
<protein>
    <submittedName>
        <fullName evidence="5">Glycerol-3-phosphate regulon repressor</fullName>
    </submittedName>
</protein>
<keyword evidence="3" id="KW-0804">Transcription</keyword>
<dbReference type="InterPro" id="IPR050313">
    <property type="entry name" value="Carb_Metab_HTH_regulators"/>
</dbReference>
<dbReference type="Pfam" id="PF00455">
    <property type="entry name" value="DeoRC"/>
    <property type="match status" value="1"/>
</dbReference>
<keyword evidence="1" id="KW-0805">Transcription regulation</keyword>
<dbReference type="InterPro" id="IPR036388">
    <property type="entry name" value="WH-like_DNA-bd_sf"/>
</dbReference>
<dbReference type="GO" id="GO:0003677">
    <property type="term" value="F:DNA binding"/>
    <property type="evidence" value="ECO:0007669"/>
    <property type="project" value="UniProtKB-KW"/>
</dbReference>
<evidence type="ECO:0000313" key="6">
    <source>
        <dbReference type="Proteomes" id="UP000430146"/>
    </source>
</evidence>
<dbReference type="Gene3D" id="3.40.50.1360">
    <property type="match status" value="1"/>
</dbReference>
<keyword evidence="6" id="KW-1185">Reference proteome</keyword>
<feature type="domain" description="HTH deoR-type" evidence="4">
    <location>
        <begin position="5"/>
        <end position="60"/>
    </location>
</feature>
<evidence type="ECO:0000256" key="2">
    <source>
        <dbReference type="ARBA" id="ARBA00023125"/>
    </source>
</evidence>
<dbReference type="InterPro" id="IPR036390">
    <property type="entry name" value="WH_DNA-bd_sf"/>
</dbReference>
<dbReference type="PROSITE" id="PS51000">
    <property type="entry name" value="HTH_DEOR_2"/>
    <property type="match status" value="1"/>
</dbReference>
<dbReference type="InterPro" id="IPR037171">
    <property type="entry name" value="NagB/RpiA_transferase-like"/>
</dbReference>
<dbReference type="Proteomes" id="UP000430146">
    <property type="component" value="Unassembled WGS sequence"/>
</dbReference>
<dbReference type="SUPFAM" id="SSF100950">
    <property type="entry name" value="NagB/RpiA/CoA transferase-like"/>
    <property type="match status" value="1"/>
</dbReference>
<dbReference type="EMBL" id="CACSIP010000024">
    <property type="protein sequence ID" value="CAA0126041.1"/>
    <property type="molecule type" value="Genomic_DNA"/>
</dbReference>
<dbReference type="Pfam" id="PF08220">
    <property type="entry name" value="HTH_DeoR"/>
    <property type="match status" value="1"/>
</dbReference>
<evidence type="ECO:0000259" key="4">
    <source>
        <dbReference type="PROSITE" id="PS51000"/>
    </source>
</evidence>
<dbReference type="SUPFAM" id="SSF46785">
    <property type="entry name" value="Winged helix' DNA-binding domain"/>
    <property type="match status" value="1"/>
</dbReference>
<dbReference type="InterPro" id="IPR001034">
    <property type="entry name" value="DeoR_HTH"/>
</dbReference>
<organism evidence="5 6">
    <name type="scientific">Mycolicibacterium vanbaalenii</name>
    <name type="common">Mycobacterium vanbaalenii</name>
    <dbReference type="NCBI Taxonomy" id="110539"/>
    <lineage>
        <taxon>Bacteria</taxon>
        <taxon>Bacillati</taxon>
        <taxon>Actinomycetota</taxon>
        <taxon>Actinomycetes</taxon>
        <taxon>Mycobacteriales</taxon>
        <taxon>Mycobacteriaceae</taxon>
        <taxon>Mycolicibacterium</taxon>
    </lineage>
</organism>
<dbReference type="AlphaFoldDB" id="A0A5S9R0F6"/>
<dbReference type="SMART" id="SM00420">
    <property type="entry name" value="HTH_DEOR"/>
    <property type="match status" value="1"/>
</dbReference>
<dbReference type="PANTHER" id="PTHR30363">
    <property type="entry name" value="HTH-TYPE TRANSCRIPTIONAL REGULATOR SRLR-RELATED"/>
    <property type="match status" value="1"/>
</dbReference>
<dbReference type="OrthoDB" id="7688673at2"/>
<dbReference type="GO" id="GO:0003700">
    <property type="term" value="F:DNA-binding transcription factor activity"/>
    <property type="evidence" value="ECO:0007669"/>
    <property type="project" value="InterPro"/>
</dbReference>
<reference evidence="5 6" key="1">
    <citation type="submission" date="2019-11" db="EMBL/GenBank/DDBJ databases">
        <authorList>
            <person name="Holert J."/>
        </authorList>
    </citation>
    <scope>NUCLEOTIDE SEQUENCE [LARGE SCALE GENOMIC DNA]</scope>
    <source>
        <strain evidence="5">BC8_1</strain>
    </source>
</reference>
<evidence type="ECO:0000256" key="1">
    <source>
        <dbReference type="ARBA" id="ARBA00023015"/>
    </source>
</evidence>
<name>A0A5S9R0F6_MYCVN</name>
<keyword evidence="2" id="KW-0238">DNA-binding</keyword>
<proteinExistence type="predicted"/>
<dbReference type="PRINTS" id="PR00037">
    <property type="entry name" value="HTHLACR"/>
</dbReference>